<dbReference type="KEGG" id="sper:EW093_05055"/>
<dbReference type="InterPro" id="IPR003593">
    <property type="entry name" value="AAA+_ATPase"/>
</dbReference>
<dbReference type="GO" id="GO:0005886">
    <property type="term" value="C:plasma membrane"/>
    <property type="evidence" value="ECO:0007669"/>
    <property type="project" value="UniProtKB-SubCell"/>
</dbReference>
<comment type="subcellular location">
    <subcellularLocation>
        <location evidence="1">Cell membrane</location>
        <topology evidence="1">Peripheral membrane protein</topology>
    </subcellularLocation>
</comment>
<dbReference type="CDD" id="cd03262">
    <property type="entry name" value="ABC_HisP_GlnQ"/>
    <property type="match status" value="1"/>
</dbReference>
<name>A0A5C1Q7P2_9SPIO</name>
<dbReference type="RefSeq" id="WP_149567350.1">
    <property type="nucleotide sequence ID" value="NZ_CP035807.1"/>
</dbReference>
<keyword evidence="7" id="KW-0472">Membrane</keyword>
<evidence type="ECO:0000256" key="1">
    <source>
        <dbReference type="ARBA" id="ARBA00004202"/>
    </source>
</evidence>
<gene>
    <name evidence="10" type="ORF">EW093_05055</name>
</gene>
<accession>A0A5C1Q7P2</accession>
<dbReference type="InterPro" id="IPR003439">
    <property type="entry name" value="ABC_transporter-like_ATP-bd"/>
</dbReference>
<dbReference type="InterPro" id="IPR030679">
    <property type="entry name" value="ABC_ATPase_HisP-typ"/>
</dbReference>
<dbReference type="PANTHER" id="PTHR43166">
    <property type="entry name" value="AMINO ACID IMPORT ATP-BINDING PROTEIN"/>
    <property type="match status" value="1"/>
</dbReference>
<evidence type="ECO:0000256" key="3">
    <source>
        <dbReference type="ARBA" id="ARBA00022448"/>
    </source>
</evidence>
<sequence length="243" mass="27088">MVEVKNLKKNFGTLEVLKGVDLKVKEKDIVVIIGPSGSGKSTLLRCINFLEMPNSGKVYINGEEVKKKNHDIDSLRRKVSMVFQHFNLFPHKTVIENVMEGPTQVTKMSKVKATKLAKLLLKKVGLEDKANVYPEMLSGGQKQRVAIARSLAMEPDVILFDEPTSALDPELVGEVIAVINDLAKEGMTMVIVTHEIWFAREVADKVIVMDEGVIIEEGSADKVFNNPDNERTAQFLKQVTKQN</sequence>
<dbReference type="Pfam" id="PF00005">
    <property type="entry name" value="ABC_tran"/>
    <property type="match status" value="1"/>
</dbReference>
<evidence type="ECO:0000256" key="5">
    <source>
        <dbReference type="ARBA" id="ARBA00022741"/>
    </source>
</evidence>
<dbReference type="OrthoDB" id="9805538at2"/>
<evidence type="ECO:0000259" key="9">
    <source>
        <dbReference type="PROSITE" id="PS50893"/>
    </source>
</evidence>
<evidence type="ECO:0000313" key="10">
    <source>
        <dbReference type="EMBL" id="QEN04093.1"/>
    </source>
</evidence>
<keyword evidence="3" id="KW-0813">Transport</keyword>
<keyword evidence="6 10" id="KW-0067">ATP-binding</keyword>
<dbReference type="GO" id="GO:0016887">
    <property type="term" value="F:ATP hydrolysis activity"/>
    <property type="evidence" value="ECO:0007669"/>
    <property type="project" value="InterPro"/>
</dbReference>
<dbReference type="PROSITE" id="PS00211">
    <property type="entry name" value="ABC_TRANSPORTER_1"/>
    <property type="match status" value="1"/>
</dbReference>
<dbReference type="EMBL" id="CP035807">
    <property type="protein sequence ID" value="QEN04093.1"/>
    <property type="molecule type" value="Genomic_DNA"/>
</dbReference>
<dbReference type="GO" id="GO:0015424">
    <property type="term" value="F:ABC-type amino acid transporter activity"/>
    <property type="evidence" value="ECO:0007669"/>
    <property type="project" value="InterPro"/>
</dbReference>
<evidence type="ECO:0000256" key="2">
    <source>
        <dbReference type="ARBA" id="ARBA00005417"/>
    </source>
</evidence>
<protein>
    <submittedName>
        <fullName evidence="10">Amino acid ABC transporter ATP-binding protein</fullName>
    </submittedName>
</protein>
<dbReference type="Gene3D" id="3.40.50.300">
    <property type="entry name" value="P-loop containing nucleotide triphosphate hydrolases"/>
    <property type="match status" value="1"/>
</dbReference>
<keyword evidence="11" id="KW-1185">Reference proteome</keyword>
<keyword evidence="5" id="KW-0547">Nucleotide-binding</keyword>
<feature type="domain" description="ABC transporter" evidence="9">
    <location>
        <begin position="2"/>
        <end position="236"/>
    </location>
</feature>
<dbReference type="PIRSF" id="PIRSF039085">
    <property type="entry name" value="ABC_ATPase_HisP"/>
    <property type="match status" value="1"/>
</dbReference>
<evidence type="ECO:0000256" key="4">
    <source>
        <dbReference type="ARBA" id="ARBA00022475"/>
    </source>
</evidence>
<reference evidence="10 11" key="1">
    <citation type="submission" date="2019-02" db="EMBL/GenBank/DDBJ databases">
        <authorList>
            <person name="Fomenkov A."/>
            <person name="Dubinina G."/>
            <person name="Grabovich M."/>
            <person name="Vincze T."/>
            <person name="Roberts R.J."/>
        </authorList>
    </citation>
    <scope>NUCLEOTIDE SEQUENCE [LARGE SCALE GENOMIC DNA]</scope>
    <source>
        <strain evidence="10 11">P</strain>
    </source>
</reference>
<dbReference type="AlphaFoldDB" id="A0A5C1Q7P2"/>
<evidence type="ECO:0000256" key="7">
    <source>
        <dbReference type="ARBA" id="ARBA00023136"/>
    </source>
</evidence>
<dbReference type="GO" id="GO:0005524">
    <property type="term" value="F:ATP binding"/>
    <property type="evidence" value="ECO:0007669"/>
    <property type="project" value="UniProtKB-KW"/>
</dbReference>
<keyword evidence="4" id="KW-1003">Cell membrane</keyword>
<proteinExistence type="inferred from homology"/>
<dbReference type="FunFam" id="3.40.50.300:FF:000020">
    <property type="entry name" value="Amino acid ABC transporter ATP-binding component"/>
    <property type="match status" value="1"/>
</dbReference>
<dbReference type="PROSITE" id="PS50889">
    <property type="entry name" value="S4"/>
    <property type="match status" value="1"/>
</dbReference>
<dbReference type="InterPro" id="IPR017871">
    <property type="entry name" value="ABC_transporter-like_CS"/>
</dbReference>
<dbReference type="SUPFAM" id="SSF52540">
    <property type="entry name" value="P-loop containing nucleoside triphosphate hydrolases"/>
    <property type="match status" value="1"/>
</dbReference>
<dbReference type="GO" id="GO:0003723">
    <property type="term" value="F:RNA binding"/>
    <property type="evidence" value="ECO:0007669"/>
    <property type="project" value="UniProtKB-KW"/>
</dbReference>
<dbReference type="InterPro" id="IPR027417">
    <property type="entry name" value="P-loop_NTPase"/>
</dbReference>
<dbReference type="SMART" id="SM00382">
    <property type="entry name" value="AAA"/>
    <property type="match status" value="1"/>
</dbReference>
<evidence type="ECO:0000313" key="11">
    <source>
        <dbReference type="Proteomes" id="UP000323824"/>
    </source>
</evidence>
<dbReference type="PROSITE" id="PS50893">
    <property type="entry name" value="ABC_TRANSPORTER_2"/>
    <property type="match status" value="1"/>
</dbReference>
<comment type="similarity">
    <text evidence="2">Belongs to the ABC transporter superfamily.</text>
</comment>
<evidence type="ECO:0000256" key="6">
    <source>
        <dbReference type="ARBA" id="ARBA00022840"/>
    </source>
</evidence>
<evidence type="ECO:0000256" key="8">
    <source>
        <dbReference type="PROSITE-ProRule" id="PRU00182"/>
    </source>
</evidence>
<dbReference type="PANTHER" id="PTHR43166:SF35">
    <property type="entry name" value="L-CYSTINE IMPORT ATP-BINDING PROTEIN TCYN"/>
    <property type="match status" value="1"/>
</dbReference>
<reference evidence="10 11" key="2">
    <citation type="submission" date="2019-09" db="EMBL/GenBank/DDBJ databases">
        <title>Complete Genome Sequence and Methylome Analysis of free living Spirochaetas.</title>
        <authorList>
            <person name="Leshcheva N."/>
            <person name="Mikheeva N."/>
        </authorList>
    </citation>
    <scope>NUCLEOTIDE SEQUENCE [LARGE SCALE GENOMIC DNA]</scope>
    <source>
        <strain evidence="10 11">P</strain>
    </source>
</reference>
<organism evidence="10 11">
    <name type="scientific">Thiospirochaeta perfilievii</name>
    <dbReference type="NCBI Taxonomy" id="252967"/>
    <lineage>
        <taxon>Bacteria</taxon>
        <taxon>Pseudomonadati</taxon>
        <taxon>Spirochaetota</taxon>
        <taxon>Spirochaetia</taxon>
        <taxon>Spirochaetales</taxon>
        <taxon>Spirochaetaceae</taxon>
        <taxon>Thiospirochaeta</taxon>
    </lineage>
</organism>
<dbReference type="Proteomes" id="UP000323824">
    <property type="component" value="Chromosome"/>
</dbReference>
<keyword evidence="8" id="KW-0694">RNA-binding</keyword>
<dbReference type="InterPro" id="IPR050086">
    <property type="entry name" value="MetN_ABC_transporter-like"/>
</dbReference>